<reference evidence="4 5" key="1">
    <citation type="submission" date="2019-09" db="EMBL/GenBank/DDBJ databases">
        <title>Wenzhouxiangella sp. Genome sequencing and assembly.</title>
        <authorList>
            <person name="Zhang R."/>
        </authorList>
    </citation>
    <scope>NUCLEOTIDE SEQUENCE [LARGE SCALE GENOMIC DNA]</scope>
    <source>
        <strain evidence="4 5">W260</strain>
    </source>
</reference>
<comment type="similarity">
    <text evidence="1">Belongs to the thioesterase PaaI family.</text>
</comment>
<dbReference type="Pfam" id="PF03061">
    <property type="entry name" value="4HBT"/>
    <property type="match status" value="1"/>
</dbReference>
<dbReference type="PANTHER" id="PTHR43240">
    <property type="entry name" value="1,4-DIHYDROXY-2-NAPHTHOYL-COA THIOESTERASE 1"/>
    <property type="match status" value="1"/>
</dbReference>
<feature type="domain" description="Thioesterase" evidence="3">
    <location>
        <begin position="49"/>
        <end position="125"/>
    </location>
</feature>
<dbReference type="GO" id="GO:0005829">
    <property type="term" value="C:cytosol"/>
    <property type="evidence" value="ECO:0007669"/>
    <property type="project" value="TreeGrafter"/>
</dbReference>
<accession>A0A5N0TEX9</accession>
<name>A0A5N0TEX9_9GAMM</name>
<dbReference type="SUPFAM" id="SSF54637">
    <property type="entry name" value="Thioesterase/thiol ester dehydrase-isomerase"/>
    <property type="match status" value="1"/>
</dbReference>
<dbReference type="Gene3D" id="3.10.129.10">
    <property type="entry name" value="Hotdog Thioesterase"/>
    <property type="match status" value="1"/>
</dbReference>
<comment type="caution">
    <text evidence="4">The sequence shown here is derived from an EMBL/GenBank/DDBJ whole genome shotgun (WGS) entry which is preliminary data.</text>
</comment>
<dbReference type="InterPro" id="IPR029069">
    <property type="entry name" value="HotDog_dom_sf"/>
</dbReference>
<dbReference type="RefSeq" id="WP_150863379.1">
    <property type="nucleotide sequence ID" value="NZ_VYXP01000003.1"/>
</dbReference>
<organism evidence="4 5">
    <name type="scientific">Marinihelvus fidelis</name>
    <dbReference type="NCBI Taxonomy" id="2613842"/>
    <lineage>
        <taxon>Bacteria</taxon>
        <taxon>Pseudomonadati</taxon>
        <taxon>Pseudomonadota</taxon>
        <taxon>Gammaproteobacteria</taxon>
        <taxon>Chromatiales</taxon>
        <taxon>Wenzhouxiangellaceae</taxon>
        <taxon>Marinihelvus</taxon>
    </lineage>
</organism>
<dbReference type="GO" id="GO:0061522">
    <property type="term" value="F:1,4-dihydroxy-2-naphthoyl-CoA thioesterase activity"/>
    <property type="evidence" value="ECO:0007669"/>
    <property type="project" value="TreeGrafter"/>
</dbReference>
<evidence type="ECO:0000259" key="3">
    <source>
        <dbReference type="Pfam" id="PF03061"/>
    </source>
</evidence>
<dbReference type="PANTHER" id="PTHR43240:SF5">
    <property type="entry name" value="1,4-DIHYDROXY-2-NAPHTHOYL-COA THIOESTERASE 1"/>
    <property type="match status" value="1"/>
</dbReference>
<evidence type="ECO:0000313" key="4">
    <source>
        <dbReference type="EMBL" id="KAA9132667.1"/>
    </source>
</evidence>
<gene>
    <name evidence="4" type="ORF">F3N42_05475</name>
</gene>
<dbReference type="InterPro" id="IPR003736">
    <property type="entry name" value="PAAI_dom"/>
</dbReference>
<proteinExistence type="inferred from homology"/>
<dbReference type="CDD" id="cd03443">
    <property type="entry name" value="PaaI_thioesterase"/>
    <property type="match status" value="1"/>
</dbReference>
<evidence type="ECO:0000256" key="1">
    <source>
        <dbReference type="ARBA" id="ARBA00008324"/>
    </source>
</evidence>
<sequence length="139" mass="14738">MINTETSLDALNALNEGSMAAHLGIRIIALSENSVTGTMPVDHRTHQPFGLLHGGASGVLVETLGSMGSGLIVDWEKQAAVGTELNVTHLRAARSGHVTGTARLVRAGRRLHVWQVDIVDDADRPVATGRLTTMVVARD</sequence>
<keyword evidence="2" id="KW-0378">Hydrolase</keyword>
<evidence type="ECO:0000256" key="2">
    <source>
        <dbReference type="ARBA" id="ARBA00022801"/>
    </source>
</evidence>
<protein>
    <submittedName>
        <fullName evidence="4">Hotdog fold thioesterase</fullName>
    </submittedName>
</protein>
<keyword evidence="5" id="KW-1185">Reference proteome</keyword>
<dbReference type="EMBL" id="VYXP01000003">
    <property type="protein sequence ID" value="KAA9132667.1"/>
    <property type="molecule type" value="Genomic_DNA"/>
</dbReference>
<dbReference type="Proteomes" id="UP000325372">
    <property type="component" value="Unassembled WGS sequence"/>
</dbReference>
<dbReference type="AlphaFoldDB" id="A0A5N0TEX9"/>
<dbReference type="InterPro" id="IPR006683">
    <property type="entry name" value="Thioestr_dom"/>
</dbReference>
<dbReference type="NCBIfam" id="TIGR00369">
    <property type="entry name" value="unchar_dom_1"/>
    <property type="match status" value="1"/>
</dbReference>
<evidence type="ECO:0000313" key="5">
    <source>
        <dbReference type="Proteomes" id="UP000325372"/>
    </source>
</evidence>